<sequence length="1744" mass="191947">MYDRDAISPDSAGSSGVRLVVDLLNQAALISNDSKINLLKQVQELIINKDPTLLDNFLDEIIAFQADKSIEVRKFVIGFIEEAWEGQTGCCIPEPLGVILLPPQLPSPQGATASTGASQQQPAEGKSAAYGPWMVKSKVINDLQEACWEMVSAMASDIILLLDSDNDGIRTHAIKFVEGLIITLSPRMPDSDVPKRHENDISLDRIPKDHPYIKHNVLWEEGKAALEQLLKFMVHPAISSINLTAALGSLASIARQRPMFMAEVIQAYETLHANLPPTLAKSQVSSVRKNLKLHLLSVLKHPSSFEFQAQITTLLVDLGTQQAEITRSMPSLKEPRKRPRDESDPALKKMKMAGDPKVLVPGAAGKEAASPLLGPYQLWTQGSGPRGCWESEALCAHGIRSVAPARSLLSAAKPVVEMVPVLADWGWQCPSTLTPGLCGTEPPLGEDDEDKDLEQAAAPPPKPSAQTSTHSDTDITAEFLQPLLTPDNVANLVLISMVYLPDTMPASFQATYTPVESAGTDAQIKHLARLMATQMTAAGLGPALPIHKIPRCLLGLLKEEPKEEKLVKPESVLIKRRLSSLSQGQAISVLGAQGCVTILLEQEAPQAKRRPEPIIPATQTRLAGAGGRKKVFRLSDAIKPLTDVQMEKLKLGAVKRILCSERAVACSGAAQARVKILSSLVTQFDVPLKSEVLAFILDDIRNRLDLAFAWLYQEYNAYLSTFPAGSLDSYDECLIGLLSGLQEKPDQKDGIFTKVVLEAPLITESALEVIRKYCEDESRTYLGMSTLRDLIFKRPSRQFQYLHVLLDLSSHEKDKVRQQAILFIKRMYEKDQLREYVEKFALNYLQLLVHPNPPSVLFGADKDTEVAAPWTEETVKQCLYLYLALLPQNHKLIHELASVYTEAIADIKRTVLRVIEQPRMTSPELLLLVENCPKGAETLVTRCLHSLTDKGIPTPCCHCEGNSAVSPLNPGELLIALHNIDSTKCDMKSIIKATNLCFGERNVYTSEVLAVVMQQLMEQSPLPMLLMRTVIQSLTMYPRLGGFVMNVLSRLIMKQVWKYPKVWEGFIKCCQRTKPQSFQVILQLPPQQLNAVFEKCPELREPLLAHVRSFTPHQQAHVPNSTMAILEASSKQEVEVKDSQPLEEEELEPAPLLPRMSQDMIALRLAQEKALKSQLEEEQKLKQPASQPRPAHALAPLPAEEPMDFREEGPEVETPTIFISMQEEEEGSGGDGSLLDSSMEGPLPAKSLDLNKPIDKRIYKGTQPTCHDFNQFTATTDSISLLVGFSAGQVQYLDLIKKDTSKLFNEERLIDKTKVTYLKWIPETEGLFLASHASGHLYLYNMEHPCGSASPQYTLLKQGEGFAVYACKSKSARNPLVKWAVGEGALNEFAFSPDGRYLACVSQDGCLRVFHFDSMLLQGMMKSYFGGLLCVCWSPDGRYIVTGGEDDLVTVWSFAEGRVIARGHGHKSWVNAVAFDPYTSSVEEEEPPELSGSDEEPQEPAHFGRVRTSSTLSRLSKHSTQSSPSVTYRFGSAGQDTQFCLWDLTEDVLYPHPPLSRARTLTNTFSSGIPSSVSGGSNLAGEPGVSSGGSILPRSLSRSNSLPHPAVTSAAKNHVADSAVPFSIGKFATLTLQERRDKNAEKEHKRYHSLGNISKSNDKISGAPRSKLDTAKVLGTALCPRIHEVPLLEPLVCKKIAHERLTVLLFLEDCIITACQEGLICTWARPGKANLPSQNGSSPSGTVV</sequence>
<accession>M7BAG3</accession>
<dbReference type="PANTHER" id="PTHR15245:SF20">
    <property type="entry name" value="SYMPLEKIN"/>
    <property type="match status" value="1"/>
</dbReference>
<dbReference type="GO" id="GO:0006397">
    <property type="term" value="P:mRNA processing"/>
    <property type="evidence" value="ECO:0007669"/>
    <property type="project" value="UniProtKB-KW"/>
</dbReference>
<keyword evidence="9" id="KW-1185">Reference proteome</keyword>
<keyword evidence="3" id="KW-0539">Nucleus</keyword>
<proteinExistence type="predicted"/>
<evidence type="ECO:0000256" key="2">
    <source>
        <dbReference type="ARBA" id="ARBA00022664"/>
    </source>
</evidence>
<dbReference type="InterPro" id="IPR022075">
    <property type="entry name" value="Symplekin_C"/>
</dbReference>
<evidence type="ECO:0000313" key="9">
    <source>
        <dbReference type="Proteomes" id="UP000031443"/>
    </source>
</evidence>
<evidence type="ECO:0000259" key="7">
    <source>
        <dbReference type="Pfam" id="PF12295"/>
    </source>
</evidence>
<evidence type="ECO:0000256" key="5">
    <source>
        <dbReference type="SAM" id="MobiDB-lite"/>
    </source>
</evidence>
<dbReference type="Pfam" id="PF12295">
    <property type="entry name" value="Symplekin_C"/>
    <property type="match status" value="1"/>
</dbReference>
<dbReference type="InterPro" id="IPR001680">
    <property type="entry name" value="WD40_rpt"/>
</dbReference>
<protein>
    <submittedName>
        <fullName evidence="8">Symplekin</fullName>
    </submittedName>
</protein>
<evidence type="ECO:0000256" key="3">
    <source>
        <dbReference type="ARBA" id="ARBA00023242"/>
    </source>
</evidence>
<feature type="domain" description="Symplekin/Pta1 N-terminal" evidence="6">
    <location>
        <begin position="141"/>
        <end position="333"/>
    </location>
</feature>
<reference evidence="9" key="1">
    <citation type="journal article" date="2013" name="Nat. Genet.">
        <title>The draft genomes of soft-shell turtle and green sea turtle yield insights into the development and evolution of the turtle-specific body plan.</title>
        <authorList>
            <person name="Wang Z."/>
            <person name="Pascual-Anaya J."/>
            <person name="Zadissa A."/>
            <person name="Li W."/>
            <person name="Niimura Y."/>
            <person name="Huang Z."/>
            <person name="Li C."/>
            <person name="White S."/>
            <person name="Xiong Z."/>
            <person name="Fang D."/>
            <person name="Wang B."/>
            <person name="Ming Y."/>
            <person name="Chen Y."/>
            <person name="Zheng Y."/>
            <person name="Kuraku S."/>
            <person name="Pignatelli M."/>
            <person name="Herrero J."/>
            <person name="Beal K."/>
            <person name="Nozawa M."/>
            <person name="Li Q."/>
            <person name="Wang J."/>
            <person name="Zhang H."/>
            <person name="Yu L."/>
            <person name="Shigenobu S."/>
            <person name="Wang J."/>
            <person name="Liu J."/>
            <person name="Flicek P."/>
            <person name="Searle S."/>
            <person name="Wang J."/>
            <person name="Kuratani S."/>
            <person name="Yin Y."/>
            <person name="Aken B."/>
            <person name="Zhang G."/>
            <person name="Irie N."/>
        </authorList>
    </citation>
    <scope>NUCLEOTIDE SEQUENCE [LARGE SCALE GENOMIC DNA]</scope>
</reference>
<dbReference type="InterPro" id="IPR032460">
    <property type="entry name" value="Symplekin/Pta1_N"/>
</dbReference>
<dbReference type="Gene3D" id="2.130.10.10">
    <property type="entry name" value="YVTN repeat-like/Quinoprotein amine dehydrogenase"/>
    <property type="match status" value="1"/>
</dbReference>
<evidence type="ECO:0000256" key="4">
    <source>
        <dbReference type="PROSITE-ProRule" id="PRU00221"/>
    </source>
</evidence>
<feature type="compositionally biased region" description="Acidic residues" evidence="5">
    <location>
        <begin position="1482"/>
        <end position="1498"/>
    </location>
</feature>
<dbReference type="InterPro" id="IPR011989">
    <property type="entry name" value="ARM-like"/>
</dbReference>
<feature type="repeat" description="WD" evidence="4">
    <location>
        <begin position="1421"/>
        <end position="1462"/>
    </location>
</feature>
<feature type="region of interest" description="Disordered" evidence="5">
    <location>
        <begin position="1174"/>
        <end position="1193"/>
    </location>
</feature>
<dbReference type="InterPro" id="IPR021850">
    <property type="entry name" value="Symplekin/Pta1"/>
</dbReference>
<feature type="region of interest" description="Disordered" evidence="5">
    <location>
        <begin position="327"/>
        <end position="350"/>
    </location>
</feature>
<dbReference type="EMBL" id="KB593326">
    <property type="protein sequence ID" value="EMP25212.1"/>
    <property type="molecule type" value="Genomic_DNA"/>
</dbReference>
<dbReference type="InterPro" id="IPR036322">
    <property type="entry name" value="WD40_repeat_dom_sf"/>
</dbReference>
<feature type="region of interest" description="Disordered" evidence="5">
    <location>
        <begin position="436"/>
        <end position="472"/>
    </location>
</feature>
<evidence type="ECO:0000259" key="6">
    <source>
        <dbReference type="Pfam" id="PF11935"/>
    </source>
</evidence>
<feature type="domain" description="Symplekin C-terminal" evidence="7">
    <location>
        <begin position="936"/>
        <end position="1096"/>
    </location>
</feature>
<dbReference type="PROSITE" id="PS50082">
    <property type="entry name" value="WD_REPEATS_2"/>
    <property type="match status" value="1"/>
</dbReference>
<dbReference type="SUPFAM" id="SSF48371">
    <property type="entry name" value="ARM repeat"/>
    <property type="match status" value="1"/>
</dbReference>
<dbReference type="SUPFAM" id="SSF50978">
    <property type="entry name" value="WD40 repeat-like"/>
    <property type="match status" value="1"/>
</dbReference>
<dbReference type="STRING" id="8469.M7BAG3"/>
<dbReference type="PANTHER" id="PTHR15245">
    <property type="entry name" value="SYMPLEKIN-RELATED"/>
    <property type="match status" value="1"/>
</dbReference>
<feature type="region of interest" description="Disordered" evidence="5">
    <location>
        <begin position="1481"/>
        <end position="1529"/>
    </location>
</feature>
<dbReference type="Pfam" id="PF11935">
    <property type="entry name" value="SYMPK_PTA1_N"/>
    <property type="match status" value="1"/>
</dbReference>
<dbReference type="InterPro" id="IPR015943">
    <property type="entry name" value="WD40/YVTN_repeat-like_dom_sf"/>
</dbReference>
<keyword evidence="4" id="KW-0853">WD repeat</keyword>
<evidence type="ECO:0000256" key="1">
    <source>
        <dbReference type="ARBA" id="ARBA00004123"/>
    </source>
</evidence>
<dbReference type="GO" id="GO:0005847">
    <property type="term" value="C:mRNA cleavage and polyadenylation specificity factor complex"/>
    <property type="evidence" value="ECO:0007669"/>
    <property type="project" value="TreeGrafter"/>
</dbReference>
<dbReference type="InterPro" id="IPR016024">
    <property type="entry name" value="ARM-type_fold"/>
</dbReference>
<dbReference type="Proteomes" id="UP000031443">
    <property type="component" value="Unassembled WGS sequence"/>
</dbReference>
<dbReference type="SMART" id="SM00320">
    <property type="entry name" value="WD40"/>
    <property type="match status" value="4"/>
</dbReference>
<organism evidence="8 9">
    <name type="scientific">Chelonia mydas</name>
    <name type="common">Green sea-turtle</name>
    <name type="synonym">Chelonia agassizi</name>
    <dbReference type="NCBI Taxonomy" id="8469"/>
    <lineage>
        <taxon>Eukaryota</taxon>
        <taxon>Metazoa</taxon>
        <taxon>Chordata</taxon>
        <taxon>Craniata</taxon>
        <taxon>Vertebrata</taxon>
        <taxon>Euteleostomi</taxon>
        <taxon>Archelosauria</taxon>
        <taxon>Testudinata</taxon>
        <taxon>Testudines</taxon>
        <taxon>Cryptodira</taxon>
        <taxon>Durocryptodira</taxon>
        <taxon>Americhelydia</taxon>
        <taxon>Chelonioidea</taxon>
        <taxon>Cheloniidae</taxon>
        <taxon>Chelonia</taxon>
    </lineage>
</organism>
<dbReference type="Pfam" id="PF00400">
    <property type="entry name" value="WD40"/>
    <property type="match status" value="2"/>
</dbReference>
<dbReference type="eggNOG" id="KOG1895">
    <property type="taxonomic scope" value="Eukaryota"/>
</dbReference>
<dbReference type="PROSITE" id="PS50294">
    <property type="entry name" value="WD_REPEATS_REGION"/>
    <property type="match status" value="1"/>
</dbReference>
<gene>
    <name evidence="8" type="ORF">UY3_17713</name>
</gene>
<keyword evidence="2" id="KW-0507">mRNA processing</keyword>
<name>M7BAG3_CHEMY</name>
<comment type="subcellular location">
    <subcellularLocation>
        <location evidence="1">Nucleus</location>
    </subcellularLocation>
</comment>
<evidence type="ECO:0000313" key="8">
    <source>
        <dbReference type="EMBL" id="EMP25212.1"/>
    </source>
</evidence>
<dbReference type="Gene3D" id="1.25.10.10">
    <property type="entry name" value="Leucine-rich Repeat Variant"/>
    <property type="match status" value="1"/>
</dbReference>
<feature type="compositionally biased region" description="Basic and acidic residues" evidence="5">
    <location>
        <begin position="1130"/>
        <end position="1140"/>
    </location>
</feature>
<feature type="region of interest" description="Disordered" evidence="5">
    <location>
        <begin position="1130"/>
        <end position="1155"/>
    </location>
</feature>